<comment type="similarity">
    <text evidence="1">Belongs to the ROK (NagC/XylR) family.</text>
</comment>
<evidence type="ECO:0000256" key="1">
    <source>
        <dbReference type="ARBA" id="ARBA00006479"/>
    </source>
</evidence>
<protein>
    <submittedName>
        <fullName evidence="2">ROK family protein</fullName>
    </submittedName>
</protein>
<proteinExistence type="inferred from homology"/>
<name>A0A1M5I898_9HYPH</name>
<gene>
    <name evidence="2" type="ORF">SAMN02745157_3789</name>
</gene>
<dbReference type="RefSeq" id="WP_073055929.1">
    <property type="nucleotide sequence ID" value="NZ_FQUP01000004.1"/>
</dbReference>
<dbReference type="InterPro" id="IPR000600">
    <property type="entry name" value="ROK"/>
</dbReference>
<organism evidence="2 3">
    <name type="scientific">Kaistia soli DSM 19436</name>
    <dbReference type="NCBI Taxonomy" id="1122133"/>
    <lineage>
        <taxon>Bacteria</taxon>
        <taxon>Pseudomonadati</taxon>
        <taxon>Pseudomonadota</taxon>
        <taxon>Alphaproteobacteria</taxon>
        <taxon>Hyphomicrobiales</taxon>
        <taxon>Kaistiaceae</taxon>
        <taxon>Kaistia</taxon>
    </lineage>
</organism>
<dbReference type="Gene3D" id="3.30.420.40">
    <property type="match status" value="1"/>
</dbReference>
<dbReference type="AlphaFoldDB" id="A0A1M5I898"/>
<evidence type="ECO:0000313" key="2">
    <source>
        <dbReference type="EMBL" id="SHG24461.1"/>
    </source>
</evidence>
<dbReference type="Proteomes" id="UP000184485">
    <property type="component" value="Unassembled WGS sequence"/>
</dbReference>
<sequence>MLERPVSTNSFAHGAAELPSVVVNGYGLEFKEKGKYAGERANRRAFFDALTDLSRLAPAPDSAFTQKRAPAFSKRELERILAKGVPADAAVVLGAIEVFSESLASVIARFLKHKSWAGAERIIVGGGLSHGRLGALVTHRTKLLLHAQKIAVDLVPIRYHPDEAALIGAGHLMPSWVLDGHDAMIAIDIGGTNIRVGVVRLRLDQAPDLSRAAVWKSTVWRHADESPARQKTVDRMVRMVKRLAGLAAREGFKVAPLIGVGCPGVITHDGSIDRGGQNLPGGNWESERFNLAAALAKGFPHIGEHQTSVIIHNDAVVQGLSEVPFCRDTKRWAVVTIGTGLGNASFDNRAKP</sequence>
<dbReference type="STRING" id="1122133.SAMN02745157_3789"/>
<dbReference type="PANTHER" id="PTHR18964:SF149">
    <property type="entry name" value="BIFUNCTIONAL UDP-N-ACETYLGLUCOSAMINE 2-EPIMERASE_N-ACETYLMANNOSAMINE KINASE"/>
    <property type="match status" value="1"/>
</dbReference>
<dbReference type="InterPro" id="IPR043129">
    <property type="entry name" value="ATPase_NBD"/>
</dbReference>
<keyword evidence="3" id="KW-1185">Reference proteome</keyword>
<dbReference type="PANTHER" id="PTHR18964">
    <property type="entry name" value="ROK (REPRESSOR, ORF, KINASE) FAMILY"/>
    <property type="match status" value="1"/>
</dbReference>
<dbReference type="SUPFAM" id="SSF53067">
    <property type="entry name" value="Actin-like ATPase domain"/>
    <property type="match status" value="1"/>
</dbReference>
<dbReference type="CDD" id="cd23763">
    <property type="entry name" value="ASKHA_ATPase_ROK"/>
    <property type="match status" value="1"/>
</dbReference>
<dbReference type="OrthoDB" id="7903685at2"/>
<accession>A0A1M5I898</accession>
<dbReference type="EMBL" id="FQUP01000004">
    <property type="protein sequence ID" value="SHG24461.1"/>
    <property type="molecule type" value="Genomic_DNA"/>
</dbReference>
<evidence type="ECO:0000313" key="3">
    <source>
        <dbReference type="Proteomes" id="UP000184485"/>
    </source>
</evidence>
<reference evidence="2 3" key="1">
    <citation type="submission" date="2016-11" db="EMBL/GenBank/DDBJ databases">
        <authorList>
            <person name="Jaros S."/>
            <person name="Januszkiewicz K."/>
            <person name="Wedrychowicz H."/>
        </authorList>
    </citation>
    <scope>NUCLEOTIDE SEQUENCE [LARGE SCALE GENOMIC DNA]</scope>
    <source>
        <strain evidence="2 3">DSM 19436</strain>
    </source>
</reference>